<sequence>MSHDLTQRVLFDQIRYANCWEDADLLLAGLAPAPGSTILSVGSAGDNSFSLLSTQPARVVAVDISALQLYLIELKKASIQTLSRAQTLEFLGFTESTRREEYFQAIKTALSTPARQYWENNRPLLRGGVIHQGKFERYFQLFAHKLLPWIHSGRTIDELLRPKSEAEQATYYASRWDTWRWKLLFRLFFSRYVMGKYGRDPEFLREVKVPVAKTIYAKAARHLQSAAAQTNPMLRYALTGSFGTLVPHYLRPENYDAIKANLDRLVLKQGFAQEAIAEFGPFGYLNLSNIFEYMDQRQFMDTAQQLLEGTLPGGKLAYWNLLVPRHIAPARPESARYLAALSSTLTARDNGFFYQQFIVDQRK</sequence>
<evidence type="ECO:0000313" key="2">
    <source>
        <dbReference type="Proteomes" id="UP000557307"/>
    </source>
</evidence>
<dbReference type="RefSeq" id="WP_184170207.1">
    <property type="nucleotide sequence ID" value="NZ_JACHGF010000001.1"/>
</dbReference>
<keyword evidence="1" id="KW-0808">Transferase</keyword>
<dbReference type="EMBL" id="JACHGF010000001">
    <property type="protein sequence ID" value="MBB5282310.1"/>
    <property type="molecule type" value="Genomic_DNA"/>
</dbReference>
<dbReference type="InterPro" id="IPR021829">
    <property type="entry name" value="DUF3419"/>
</dbReference>
<organism evidence="1 2">
    <name type="scientific">Rhabdobacter roseus</name>
    <dbReference type="NCBI Taxonomy" id="1655419"/>
    <lineage>
        <taxon>Bacteria</taxon>
        <taxon>Pseudomonadati</taxon>
        <taxon>Bacteroidota</taxon>
        <taxon>Cytophagia</taxon>
        <taxon>Cytophagales</taxon>
        <taxon>Cytophagaceae</taxon>
        <taxon>Rhabdobacter</taxon>
    </lineage>
</organism>
<dbReference type="AlphaFoldDB" id="A0A840TQI6"/>
<comment type="caution">
    <text evidence="1">The sequence shown here is derived from an EMBL/GenBank/DDBJ whole genome shotgun (WGS) entry which is preliminary data.</text>
</comment>
<gene>
    <name evidence="1" type="ORF">HNQ92_000431</name>
</gene>
<accession>A0A840TQI6</accession>
<dbReference type="PANTHER" id="PTHR47473:SF1">
    <property type="entry name" value="METHYLTRANSFERASE DOMAIN-CONTAINING PROTEIN"/>
    <property type="match status" value="1"/>
</dbReference>
<protein>
    <submittedName>
        <fullName evidence="1">S-adenosylmethionine-diacylglycerol 3-amino-3-carboxypropyl transferase</fullName>
    </submittedName>
</protein>
<dbReference type="GO" id="GO:0016740">
    <property type="term" value="F:transferase activity"/>
    <property type="evidence" value="ECO:0007669"/>
    <property type="project" value="UniProtKB-KW"/>
</dbReference>
<name>A0A840TQI6_9BACT</name>
<proteinExistence type="predicted"/>
<reference evidence="1 2" key="1">
    <citation type="submission" date="2020-08" db="EMBL/GenBank/DDBJ databases">
        <title>Genomic Encyclopedia of Type Strains, Phase IV (KMG-IV): sequencing the most valuable type-strain genomes for metagenomic binning, comparative biology and taxonomic classification.</title>
        <authorList>
            <person name="Goeker M."/>
        </authorList>
    </citation>
    <scope>NUCLEOTIDE SEQUENCE [LARGE SCALE GENOMIC DNA]</scope>
    <source>
        <strain evidence="1 2">DSM 105074</strain>
    </source>
</reference>
<keyword evidence="2" id="KW-1185">Reference proteome</keyword>
<dbReference type="Pfam" id="PF11899">
    <property type="entry name" value="DUF3419"/>
    <property type="match status" value="1"/>
</dbReference>
<dbReference type="PANTHER" id="PTHR47473">
    <property type="entry name" value="BTA1P"/>
    <property type="match status" value="1"/>
</dbReference>
<dbReference type="Proteomes" id="UP000557307">
    <property type="component" value="Unassembled WGS sequence"/>
</dbReference>
<evidence type="ECO:0000313" key="1">
    <source>
        <dbReference type="EMBL" id="MBB5282310.1"/>
    </source>
</evidence>